<name>A0ABU3YYS9_9HYPH</name>
<organism evidence="1 2">
    <name type="scientific">Rhizobium brockwellii</name>
    <dbReference type="NCBI Taxonomy" id="3019932"/>
    <lineage>
        <taxon>Bacteria</taxon>
        <taxon>Pseudomonadati</taxon>
        <taxon>Pseudomonadota</taxon>
        <taxon>Alphaproteobacteria</taxon>
        <taxon>Hyphomicrobiales</taxon>
        <taxon>Rhizobiaceae</taxon>
        <taxon>Rhizobium/Agrobacterium group</taxon>
        <taxon>Rhizobium</taxon>
    </lineage>
</organism>
<keyword evidence="2" id="KW-1185">Reference proteome</keyword>
<dbReference type="InterPro" id="IPR029055">
    <property type="entry name" value="Ntn_hydrolases_N"/>
</dbReference>
<evidence type="ECO:0000313" key="2">
    <source>
        <dbReference type="Proteomes" id="UP001187203"/>
    </source>
</evidence>
<proteinExistence type="predicted"/>
<dbReference type="Proteomes" id="UP001187203">
    <property type="component" value="Unassembled WGS sequence"/>
</dbReference>
<protein>
    <submittedName>
        <fullName evidence="1">Peptidase S14</fullName>
    </submittedName>
</protein>
<reference evidence="2" key="1">
    <citation type="journal article" date="2023" name="Int. J. Mol. Sci.">
        <title>Genomic and Metabolic Characterization of Plant Growth-Promoting Rhizobacteria Isolated from Nodules of Clovers Grown in Non-Farmed Soil.</title>
        <authorList>
            <person name="Wojcik M."/>
            <person name="Koper P."/>
            <person name="Zebracki K."/>
            <person name="Marczak M."/>
            <person name="Mazur A."/>
        </authorList>
    </citation>
    <scope>NUCLEOTIDE SEQUENCE [LARGE SCALE GENOMIC DNA]</scope>
    <source>
        <strain evidence="2">KB12</strain>
    </source>
</reference>
<accession>A0ABU3YYS9</accession>
<dbReference type="RefSeq" id="WP_128409331.1">
    <property type="nucleotide sequence ID" value="NZ_JAWJWG010000077.1"/>
</dbReference>
<sequence length="177" mass="18770">MTVIAFECKTGLMLADSRATSGSHHPIGAKMKIHEIAAGKYKGALLGVSSDVPGMGEALKDWVTSGMDKEAFGKVECSVGAILALPNRSVYLFDENLLLSGPLDGDLITIGTGKKYAYGAYKAGADARRAMEVAILCDPLCGHPIVSLQLRTPDANQPSMIRRFIRLLRNFGGGTAT</sequence>
<gene>
    <name evidence="1" type="ORF">R1523_36155</name>
</gene>
<comment type="caution">
    <text evidence="1">The sequence shown here is derived from an EMBL/GenBank/DDBJ whole genome shotgun (WGS) entry which is preliminary data.</text>
</comment>
<evidence type="ECO:0000313" key="1">
    <source>
        <dbReference type="EMBL" id="MDV4190852.1"/>
    </source>
</evidence>
<dbReference type="EMBL" id="JAWJWI010000078">
    <property type="protein sequence ID" value="MDV4190852.1"/>
    <property type="molecule type" value="Genomic_DNA"/>
</dbReference>
<dbReference type="SUPFAM" id="SSF56235">
    <property type="entry name" value="N-terminal nucleophile aminohydrolases (Ntn hydrolases)"/>
    <property type="match status" value="1"/>
</dbReference>